<organism evidence="3">
    <name type="scientific">Telmatobacter sp. DSM 110680</name>
    <dbReference type="NCBI Taxonomy" id="3036704"/>
    <lineage>
        <taxon>Bacteria</taxon>
        <taxon>Pseudomonadati</taxon>
        <taxon>Acidobacteriota</taxon>
        <taxon>Terriglobia</taxon>
        <taxon>Terriglobales</taxon>
        <taxon>Acidobacteriaceae</taxon>
        <taxon>Telmatobacter</taxon>
    </lineage>
</organism>
<dbReference type="PANTHER" id="PTHR32309">
    <property type="entry name" value="TYROSINE-PROTEIN KINASE"/>
    <property type="match status" value="1"/>
</dbReference>
<keyword evidence="2" id="KW-0812">Transmembrane</keyword>
<evidence type="ECO:0000256" key="2">
    <source>
        <dbReference type="SAM" id="Phobius"/>
    </source>
</evidence>
<dbReference type="InterPro" id="IPR050445">
    <property type="entry name" value="Bact_polysacc_biosynth/exp"/>
</dbReference>
<dbReference type="EMBL" id="CP121196">
    <property type="protein sequence ID" value="XBH18818.1"/>
    <property type="molecule type" value="Genomic_DNA"/>
</dbReference>
<accession>A0AAU7DLZ3</accession>
<evidence type="ECO:0000256" key="1">
    <source>
        <dbReference type="SAM" id="Coils"/>
    </source>
</evidence>
<protein>
    <submittedName>
        <fullName evidence="3">Lipopolysaccharide biosynthesis protein</fullName>
    </submittedName>
</protein>
<dbReference type="PANTHER" id="PTHR32309:SF13">
    <property type="entry name" value="FERRIC ENTEROBACTIN TRANSPORT PROTEIN FEPE"/>
    <property type="match status" value="1"/>
</dbReference>
<reference evidence="3" key="1">
    <citation type="submission" date="2023-03" db="EMBL/GenBank/DDBJ databases">
        <title>Edaphobacter sp.</title>
        <authorList>
            <person name="Huber K.J."/>
            <person name="Papendorf J."/>
            <person name="Pilke C."/>
            <person name="Bunk B."/>
            <person name="Sproeer C."/>
            <person name="Pester M."/>
        </authorList>
    </citation>
    <scope>NUCLEOTIDE SEQUENCE</scope>
    <source>
        <strain evidence="3">DSM 110680</strain>
    </source>
</reference>
<gene>
    <name evidence="3" type="ORF">P8935_05760</name>
</gene>
<feature type="coiled-coil region" evidence="1">
    <location>
        <begin position="193"/>
        <end position="220"/>
    </location>
</feature>
<keyword evidence="2" id="KW-0472">Membrane</keyword>
<dbReference type="GO" id="GO:0005886">
    <property type="term" value="C:plasma membrane"/>
    <property type="evidence" value="ECO:0007669"/>
    <property type="project" value="TreeGrafter"/>
</dbReference>
<dbReference type="GO" id="GO:0004713">
    <property type="term" value="F:protein tyrosine kinase activity"/>
    <property type="evidence" value="ECO:0007669"/>
    <property type="project" value="TreeGrafter"/>
</dbReference>
<sequence>MQAEMLMATNYDGKHSAPNWVTNASLLWAHRRILGRVGAASLLLSIVIVLLIPKKYESTTRIMPPETSGASTALLAAIAGRGELGGLGGLAGSLLGARTTGPLFVDLLKSATVSNDLIDRFHLQEIYGKRYRIDTAKRLARHTSVVEDKRSGVILITVEDSDPHRARDLAQAYLDELNLLVNRTNTSSARQERIFIEQRLQGAQADLERAQQDMSEFASTHTAIDMKEQTRATVDAAAKLEGQIIFERSELDSLKQVYGDENVRIRSGQARVGELQRQLDAISGTSTPLQPDRLAGSETAPFDRSTFDYPSLRQLPRLAVPYADIYRRVRVQETLYEMLTQQFELARIQEAKDVPVVRVIDLPGIPEKKSFPPRTLFCLLLTAFGMICAAISILIRHRWRQMDSSDERKILGTQVAMSIRAQALRARSAFGRASNA</sequence>
<feature type="transmembrane region" description="Helical" evidence="2">
    <location>
        <begin position="33"/>
        <end position="53"/>
    </location>
</feature>
<name>A0AAU7DLZ3_9BACT</name>
<keyword evidence="1" id="KW-0175">Coiled coil</keyword>
<evidence type="ECO:0000313" key="3">
    <source>
        <dbReference type="EMBL" id="XBH18818.1"/>
    </source>
</evidence>
<keyword evidence="2" id="KW-1133">Transmembrane helix</keyword>
<feature type="transmembrane region" description="Helical" evidence="2">
    <location>
        <begin position="376"/>
        <end position="395"/>
    </location>
</feature>
<dbReference type="AlphaFoldDB" id="A0AAU7DLZ3"/>
<dbReference type="RefSeq" id="WP_348264036.1">
    <property type="nucleotide sequence ID" value="NZ_CP121196.1"/>
</dbReference>
<proteinExistence type="predicted"/>